<reference evidence="2" key="1">
    <citation type="journal article" date="2014" name="Nat. Genet.">
        <title>Genome of the human hookworm Necator americanus.</title>
        <authorList>
            <person name="Tang Y.T."/>
            <person name="Gao X."/>
            <person name="Rosa B.A."/>
            <person name="Abubucker S."/>
            <person name="Hallsworth-Pepin K."/>
            <person name="Martin J."/>
            <person name="Tyagi R."/>
            <person name="Heizer E."/>
            <person name="Zhang X."/>
            <person name="Bhonagiri-Palsikar V."/>
            <person name="Minx P."/>
            <person name="Warren W.C."/>
            <person name="Wang Q."/>
            <person name="Zhan B."/>
            <person name="Hotez P.J."/>
            <person name="Sternberg P.W."/>
            <person name="Dougall A."/>
            <person name="Gaze S.T."/>
            <person name="Mulvenna J."/>
            <person name="Sotillo J."/>
            <person name="Ranganathan S."/>
            <person name="Rabelo E.M."/>
            <person name="Wilson R.K."/>
            <person name="Felgner P.L."/>
            <person name="Bethony J."/>
            <person name="Hawdon J.M."/>
            <person name="Gasser R.B."/>
            <person name="Loukas A."/>
            <person name="Mitreva M."/>
        </authorList>
    </citation>
    <scope>NUCLEOTIDE SEQUENCE [LARGE SCALE GENOMIC DNA]</scope>
</reference>
<sequence length="91" mass="10914">MDYELLFDVSKMMSAARSAGMRYKKRNSTTQLKKANLWNLRYEQVRALRMTWARLCEPPRSNCKGIVNLVERVWEKLDNRWEQMAVTQRLC</sequence>
<gene>
    <name evidence="1" type="ORF">NECAME_13208</name>
</gene>
<evidence type="ECO:0000313" key="1">
    <source>
        <dbReference type="EMBL" id="ETN74072.1"/>
    </source>
</evidence>
<keyword evidence="2" id="KW-1185">Reference proteome</keyword>
<accession>W2SZD8</accession>
<evidence type="ECO:0000313" key="2">
    <source>
        <dbReference type="Proteomes" id="UP000053676"/>
    </source>
</evidence>
<organism evidence="1 2">
    <name type="scientific">Necator americanus</name>
    <name type="common">Human hookworm</name>
    <dbReference type="NCBI Taxonomy" id="51031"/>
    <lineage>
        <taxon>Eukaryota</taxon>
        <taxon>Metazoa</taxon>
        <taxon>Ecdysozoa</taxon>
        <taxon>Nematoda</taxon>
        <taxon>Chromadorea</taxon>
        <taxon>Rhabditida</taxon>
        <taxon>Rhabditina</taxon>
        <taxon>Rhabditomorpha</taxon>
        <taxon>Strongyloidea</taxon>
        <taxon>Ancylostomatidae</taxon>
        <taxon>Bunostominae</taxon>
        <taxon>Necator</taxon>
    </lineage>
</organism>
<dbReference type="OrthoDB" id="5863194at2759"/>
<dbReference type="AlphaFoldDB" id="W2SZD8"/>
<proteinExistence type="predicted"/>
<name>W2SZD8_NECAM</name>
<protein>
    <submittedName>
        <fullName evidence="1">Uncharacterized protein</fullName>
    </submittedName>
</protein>
<dbReference type="KEGG" id="nai:NECAME_13208"/>
<dbReference type="EMBL" id="KI660389">
    <property type="protein sequence ID" value="ETN74072.1"/>
    <property type="molecule type" value="Genomic_DNA"/>
</dbReference>
<dbReference type="Proteomes" id="UP000053676">
    <property type="component" value="Unassembled WGS sequence"/>
</dbReference>